<gene>
    <name evidence="1" type="ORF">CGI_10013851</name>
</gene>
<reference evidence="1" key="1">
    <citation type="journal article" date="2012" name="Nature">
        <title>The oyster genome reveals stress adaptation and complexity of shell formation.</title>
        <authorList>
            <person name="Zhang G."/>
            <person name="Fang X."/>
            <person name="Guo X."/>
            <person name="Li L."/>
            <person name="Luo R."/>
            <person name="Xu F."/>
            <person name="Yang P."/>
            <person name="Zhang L."/>
            <person name="Wang X."/>
            <person name="Qi H."/>
            <person name="Xiong Z."/>
            <person name="Que H."/>
            <person name="Xie Y."/>
            <person name="Holland P.W."/>
            <person name="Paps J."/>
            <person name="Zhu Y."/>
            <person name="Wu F."/>
            <person name="Chen Y."/>
            <person name="Wang J."/>
            <person name="Peng C."/>
            <person name="Meng J."/>
            <person name="Yang L."/>
            <person name="Liu J."/>
            <person name="Wen B."/>
            <person name="Zhang N."/>
            <person name="Huang Z."/>
            <person name="Zhu Q."/>
            <person name="Feng Y."/>
            <person name="Mount A."/>
            <person name="Hedgecock D."/>
            <person name="Xu Z."/>
            <person name="Liu Y."/>
            <person name="Domazet-Loso T."/>
            <person name="Du Y."/>
            <person name="Sun X."/>
            <person name="Zhang S."/>
            <person name="Liu B."/>
            <person name="Cheng P."/>
            <person name="Jiang X."/>
            <person name="Li J."/>
            <person name="Fan D."/>
            <person name="Wang W."/>
            <person name="Fu W."/>
            <person name="Wang T."/>
            <person name="Wang B."/>
            <person name="Zhang J."/>
            <person name="Peng Z."/>
            <person name="Li Y."/>
            <person name="Li N."/>
            <person name="Wang J."/>
            <person name="Chen M."/>
            <person name="He Y."/>
            <person name="Tan F."/>
            <person name="Song X."/>
            <person name="Zheng Q."/>
            <person name="Huang R."/>
            <person name="Yang H."/>
            <person name="Du X."/>
            <person name="Chen L."/>
            <person name="Yang M."/>
            <person name="Gaffney P.M."/>
            <person name="Wang S."/>
            <person name="Luo L."/>
            <person name="She Z."/>
            <person name="Ming Y."/>
            <person name="Huang W."/>
            <person name="Zhang S."/>
            <person name="Huang B."/>
            <person name="Zhang Y."/>
            <person name="Qu T."/>
            <person name="Ni P."/>
            <person name="Miao G."/>
            <person name="Wang J."/>
            <person name="Wang Q."/>
            <person name="Steinberg C.E."/>
            <person name="Wang H."/>
            <person name="Li N."/>
            <person name="Qian L."/>
            <person name="Zhang G."/>
            <person name="Li Y."/>
            <person name="Yang H."/>
            <person name="Liu X."/>
            <person name="Wang J."/>
            <person name="Yin Y."/>
            <person name="Wang J."/>
        </authorList>
    </citation>
    <scope>NUCLEOTIDE SEQUENCE [LARGE SCALE GENOMIC DNA]</scope>
    <source>
        <strain evidence="1">05x7-T-G4-1.051#20</strain>
    </source>
</reference>
<accession>K1R1T4</accession>
<dbReference type="InParanoid" id="K1R1T4"/>
<organism evidence="1">
    <name type="scientific">Magallana gigas</name>
    <name type="common">Pacific oyster</name>
    <name type="synonym">Crassostrea gigas</name>
    <dbReference type="NCBI Taxonomy" id="29159"/>
    <lineage>
        <taxon>Eukaryota</taxon>
        <taxon>Metazoa</taxon>
        <taxon>Spiralia</taxon>
        <taxon>Lophotrochozoa</taxon>
        <taxon>Mollusca</taxon>
        <taxon>Bivalvia</taxon>
        <taxon>Autobranchia</taxon>
        <taxon>Pteriomorphia</taxon>
        <taxon>Ostreida</taxon>
        <taxon>Ostreoidea</taxon>
        <taxon>Ostreidae</taxon>
        <taxon>Magallana</taxon>
    </lineage>
</organism>
<name>K1R1T4_MAGGI</name>
<proteinExistence type="predicted"/>
<dbReference type="AlphaFoldDB" id="K1R1T4"/>
<sequence length="125" mass="13728">MVMKSTTSSTKIVKSMAPWTGAQAVGGGDMAILAQDLSILSECMTYYRKGALLPYKVFSQYNKRKIYFSTKSLIDADSSTVSGKYGGIIHKLLPVADREIPTTLAQRRVDFVTILSLPPLKFSSK</sequence>
<dbReference type="HOGENOM" id="CLU_1994803_0_0_1"/>
<evidence type="ECO:0000313" key="1">
    <source>
        <dbReference type="EMBL" id="EKC27696.1"/>
    </source>
</evidence>
<dbReference type="EMBL" id="JH817588">
    <property type="protein sequence ID" value="EKC27696.1"/>
    <property type="molecule type" value="Genomic_DNA"/>
</dbReference>
<protein>
    <submittedName>
        <fullName evidence="1">Uncharacterized protein</fullName>
    </submittedName>
</protein>